<feature type="binding site" evidence="8">
    <location>
        <position position="84"/>
    </location>
    <ligand>
        <name>Fe cation</name>
        <dbReference type="ChEBI" id="CHEBI:24875"/>
    </ligand>
</feature>
<dbReference type="CDD" id="cd07153">
    <property type="entry name" value="Fur_like"/>
    <property type="match status" value="1"/>
</dbReference>
<feature type="binding site" evidence="7">
    <location>
        <position position="90"/>
    </location>
    <ligand>
        <name>Zn(2+)</name>
        <dbReference type="ChEBI" id="CHEBI:29105"/>
    </ligand>
</feature>
<gene>
    <name evidence="9" type="ORF">NE398_12085</name>
</gene>
<keyword evidence="8" id="KW-0408">Iron</keyword>
<comment type="cofactor">
    <cofactor evidence="8">
        <name>Mn(2+)</name>
        <dbReference type="ChEBI" id="CHEBI:29035"/>
    </cofactor>
    <cofactor evidence="8">
        <name>Fe(2+)</name>
        <dbReference type="ChEBI" id="CHEBI:29033"/>
    </cofactor>
    <text evidence="8">Binds 1 Mn(2+) or Fe(2+) ion per subunit.</text>
</comment>
<dbReference type="Proteomes" id="UP001141183">
    <property type="component" value="Unassembled WGS sequence"/>
</dbReference>
<evidence type="ECO:0000256" key="6">
    <source>
        <dbReference type="ARBA" id="ARBA00023163"/>
    </source>
</evidence>
<dbReference type="GO" id="GO:0003700">
    <property type="term" value="F:DNA-binding transcription factor activity"/>
    <property type="evidence" value="ECO:0007669"/>
    <property type="project" value="InterPro"/>
</dbReference>
<keyword evidence="2" id="KW-0678">Repressor</keyword>
<reference evidence="9" key="1">
    <citation type="submission" date="2022-05" db="EMBL/GenBank/DDBJ databases">
        <title>Draft genome sequence of Clostridium tertium strain CP3 isolated from Peru.</title>
        <authorList>
            <person name="Hurtado R."/>
            <person name="Lima L."/>
            <person name="Sousa T."/>
            <person name="Jaiswal A.K."/>
            <person name="Tiwari S."/>
            <person name="Maturrano L."/>
            <person name="Brenig B."/>
            <person name="Azevedo V."/>
        </authorList>
    </citation>
    <scope>NUCLEOTIDE SEQUENCE</scope>
    <source>
        <strain evidence="9">CP3</strain>
    </source>
</reference>
<protein>
    <submittedName>
        <fullName evidence="9">Transcriptional repressor</fullName>
    </submittedName>
</protein>
<feature type="binding site" evidence="7">
    <location>
        <position position="93"/>
    </location>
    <ligand>
        <name>Zn(2+)</name>
        <dbReference type="ChEBI" id="CHEBI:29105"/>
    </ligand>
</feature>
<dbReference type="SUPFAM" id="SSF46785">
    <property type="entry name" value="Winged helix' DNA-binding domain"/>
    <property type="match status" value="1"/>
</dbReference>
<name>A0A9X3XPJ2_9CLOT</name>
<sequence length="138" mass="15799">MSWENYLKENGMRVTAGRISILNIIESSDKGLSAENIYCECKKQNENLNLSTIYRTLELLEEKDIIKKINIDGPAIYILKKESHKHTLKCDVCHKCVEIPCPMEEIEEAIKAKVGFSLTEHKLELNGICDQCKKTNKN</sequence>
<keyword evidence="10" id="KW-1185">Reference proteome</keyword>
<evidence type="ECO:0000313" key="10">
    <source>
        <dbReference type="Proteomes" id="UP001141183"/>
    </source>
</evidence>
<dbReference type="Gene3D" id="3.30.1490.190">
    <property type="match status" value="1"/>
</dbReference>
<feature type="binding site" evidence="7">
    <location>
        <position position="129"/>
    </location>
    <ligand>
        <name>Zn(2+)</name>
        <dbReference type="ChEBI" id="CHEBI:29105"/>
    </ligand>
</feature>
<dbReference type="Pfam" id="PF01475">
    <property type="entry name" value="FUR"/>
    <property type="match status" value="1"/>
</dbReference>
<dbReference type="GO" id="GO:0000976">
    <property type="term" value="F:transcription cis-regulatory region binding"/>
    <property type="evidence" value="ECO:0007669"/>
    <property type="project" value="TreeGrafter"/>
</dbReference>
<dbReference type="GO" id="GO:0008270">
    <property type="term" value="F:zinc ion binding"/>
    <property type="evidence" value="ECO:0007669"/>
    <property type="project" value="TreeGrafter"/>
</dbReference>
<evidence type="ECO:0000256" key="4">
    <source>
        <dbReference type="ARBA" id="ARBA00023015"/>
    </source>
</evidence>
<dbReference type="GO" id="GO:0045892">
    <property type="term" value="P:negative regulation of DNA-templated transcription"/>
    <property type="evidence" value="ECO:0007669"/>
    <property type="project" value="TreeGrafter"/>
</dbReference>
<evidence type="ECO:0000256" key="7">
    <source>
        <dbReference type="PIRSR" id="PIRSR602481-1"/>
    </source>
</evidence>
<keyword evidence="6" id="KW-0804">Transcription</keyword>
<keyword evidence="5" id="KW-0238">DNA-binding</keyword>
<dbReference type="InterPro" id="IPR036390">
    <property type="entry name" value="WH_DNA-bd_sf"/>
</dbReference>
<evidence type="ECO:0000313" key="9">
    <source>
        <dbReference type="EMBL" id="MDC4240897.1"/>
    </source>
</evidence>
<dbReference type="GeneID" id="93043780"/>
<dbReference type="AlphaFoldDB" id="A0A9X3XPJ2"/>
<feature type="binding site" evidence="7">
    <location>
        <position position="132"/>
    </location>
    <ligand>
        <name>Zn(2+)</name>
        <dbReference type="ChEBI" id="CHEBI:29105"/>
    </ligand>
</feature>
<comment type="caution">
    <text evidence="9">The sequence shown here is derived from an EMBL/GenBank/DDBJ whole genome shotgun (WGS) entry which is preliminary data.</text>
</comment>
<evidence type="ECO:0000256" key="1">
    <source>
        <dbReference type="ARBA" id="ARBA00007957"/>
    </source>
</evidence>
<feature type="binding site" evidence="8">
    <location>
        <position position="121"/>
    </location>
    <ligand>
        <name>Fe cation</name>
        <dbReference type="ChEBI" id="CHEBI:24875"/>
    </ligand>
</feature>
<evidence type="ECO:0000256" key="8">
    <source>
        <dbReference type="PIRSR" id="PIRSR602481-2"/>
    </source>
</evidence>
<proteinExistence type="inferred from homology"/>
<comment type="cofactor">
    <cofactor evidence="7">
        <name>Zn(2+)</name>
        <dbReference type="ChEBI" id="CHEBI:29105"/>
    </cofactor>
    <text evidence="7">Binds 1 zinc ion per subunit.</text>
</comment>
<dbReference type="PANTHER" id="PTHR33202">
    <property type="entry name" value="ZINC UPTAKE REGULATION PROTEIN"/>
    <property type="match status" value="1"/>
</dbReference>
<dbReference type="InterPro" id="IPR036388">
    <property type="entry name" value="WH-like_DNA-bd_sf"/>
</dbReference>
<dbReference type="Gene3D" id="1.10.10.10">
    <property type="entry name" value="Winged helix-like DNA-binding domain superfamily/Winged helix DNA-binding domain"/>
    <property type="match status" value="1"/>
</dbReference>
<dbReference type="InterPro" id="IPR043135">
    <property type="entry name" value="Fur_C"/>
</dbReference>
<dbReference type="GO" id="GO:1900376">
    <property type="term" value="P:regulation of secondary metabolite biosynthetic process"/>
    <property type="evidence" value="ECO:0007669"/>
    <property type="project" value="TreeGrafter"/>
</dbReference>
<evidence type="ECO:0000256" key="5">
    <source>
        <dbReference type="ARBA" id="ARBA00023125"/>
    </source>
</evidence>
<keyword evidence="7" id="KW-0479">Metal-binding</keyword>
<organism evidence="9 10">
    <name type="scientific">Clostridium tertium</name>
    <dbReference type="NCBI Taxonomy" id="1559"/>
    <lineage>
        <taxon>Bacteria</taxon>
        <taxon>Bacillati</taxon>
        <taxon>Bacillota</taxon>
        <taxon>Clostridia</taxon>
        <taxon>Eubacteriales</taxon>
        <taxon>Clostridiaceae</taxon>
        <taxon>Clostridium</taxon>
    </lineage>
</organism>
<dbReference type="InterPro" id="IPR002481">
    <property type="entry name" value="FUR"/>
</dbReference>
<keyword evidence="4" id="KW-0805">Transcription regulation</keyword>
<accession>A0A9X3XPJ2</accession>
<comment type="similarity">
    <text evidence="1">Belongs to the Fur family.</text>
</comment>
<dbReference type="RefSeq" id="WP_097032664.1">
    <property type="nucleotide sequence ID" value="NZ_BAAACM010000015.1"/>
</dbReference>
<feature type="binding site" evidence="8">
    <location>
        <position position="104"/>
    </location>
    <ligand>
        <name>Fe cation</name>
        <dbReference type="ChEBI" id="CHEBI:24875"/>
    </ligand>
</feature>
<evidence type="ECO:0000256" key="3">
    <source>
        <dbReference type="ARBA" id="ARBA00022833"/>
    </source>
</evidence>
<evidence type="ECO:0000256" key="2">
    <source>
        <dbReference type="ARBA" id="ARBA00022491"/>
    </source>
</evidence>
<dbReference type="EMBL" id="JAMRYU010000012">
    <property type="protein sequence ID" value="MDC4240897.1"/>
    <property type="molecule type" value="Genomic_DNA"/>
</dbReference>
<keyword evidence="3 7" id="KW-0862">Zinc</keyword>
<dbReference type="PANTHER" id="PTHR33202:SF8">
    <property type="entry name" value="PEROXIDE-RESPONSIVE REPRESSOR PERR"/>
    <property type="match status" value="1"/>
</dbReference>